<evidence type="ECO:0000313" key="1">
    <source>
        <dbReference type="EMBL" id="MEZ7516407.1"/>
    </source>
</evidence>
<organism evidence="1 2">
    <name type="scientific">Flavobacterium frigidarium</name>
    <dbReference type="NCBI Taxonomy" id="99286"/>
    <lineage>
        <taxon>Bacteria</taxon>
        <taxon>Pseudomonadati</taxon>
        <taxon>Bacteroidota</taxon>
        <taxon>Flavobacteriia</taxon>
        <taxon>Flavobacteriales</taxon>
        <taxon>Flavobacteriaceae</taxon>
        <taxon>Flavobacterium</taxon>
    </lineage>
</organism>
<protein>
    <submittedName>
        <fullName evidence="1">Uncharacterized protein</fullName>
    </submittedName>
</protein>
<dbReference type="EMBL" id="JASMRN010000013">
    <property type="protein sequence ID" value="MEZ7516407.1"/>
    <property type="molecule type" value="Genomic_DNA"/>
</dbReference>
<accession>A0ABV4KHP7</accession>
<comment type="caution">
    <text evidence="1">The sequence shown here is derived from an EMBL/GenBank/DDBJ whole genome shotgun (WGS) entry which is preliminary data.</text>
</comment>
<dbReference type="Proteomes" id="UP001568894">
    <property type="component" value="Unassembled WGS sequence"/>
</dbReference>
<name>A0ABV4KHP7_9FLAO</name>
<reference evidence="1 2" key="1">
    <citation type="submission" date="2023-05" db="EMBL/GenBank/DDBJ databases">
        <title>Adaptations of aquatic viruses from atmosphere-close ecosystems of the Central Arctic Ocean.</title>
        <authorList>
            <person name="Rahlff J."/>
            <person name="Holmfeldt K."/>
        </authorList>
    </citation>
    <scope>NUCLEOTIDE SEQUENCE [LARGE SCALE GENOMIC DNA]</scope>
    <source>
        <strain evidence="1 2">Arc14</strain>
    </source>
</reference>
<proteinExistence type="predicted"/>
<sequence>MEINLTITGSANVNQIDDDATGYYLISKRWTMINDSNITFVRTKGLGYCYNAYWAGPSNKLETKSVSSKSKNTIMVSHALIKSFFVNQNGELVLPNTSEIRSLIGFDRSELQLAN</sequence>
<dbReference type="RefSeq" id="WP_371571616.1">
    <property type="nucleotide sequence ID" value="NZ_JASMRN010000013.1"/>
</dbReference>
<evidence type="ECO:0000313" key="2">
    <source>
        <dbReference type="Proteomes" id="UP001568894"/>
    </source>
</evidence>
<keyword evidence="2" id="KW-1185">Reference proteome</keyword>
<gene>
    <name evidence="1" type="ORF">QO192_14080</name>
</gene>